<evidence type="ECO:0000313" key="4">
    <source>
        <dbReference type="Proteomes" id="UP000249008"/>
    </source>
</evidence>
<accession>A0AAX2JGH2</accession>
<dbReference type="PANTHER" id="PTHR42924:SF3">
    <property type="entry name" value="POLYMERASE_HISTIDINOL PHOSPHATASE N-TERMINAL DOMAIN-CONTAINING PROTEIN"/>
    <property type="match status" value="1"/>
</dbReference>
<proteinExistence type="predicted"/>
<dbReference type="GO" id="GO:0035312">
    <property type="term" value="F:5'-3' DNA exonuclease activity"/>
    <property type="evidence" value="ECO:0007669"/>
    <property type="project" value="TreeGrafter"/>
</dbReference>
<dbReference type="Gene3D" id="1.10.150.650">
    <property type="match status" value="1"/>
</dbReference>
<keyword evidence="1" id="KW-0175">Coiled coil</keyword>
<dbReference type="Gene3D" id="3.20.20.140">
    <property type="entry name" value="Metal-dependent hydrolases"/>
    <property type="match status" value="1"/>
</dbReference>
<dbReference type="InterPro" id="IPR052018">
    <property type="entry name" value="PHP_domain"/>
</dbReference>
<dbReference type="Proteomes" id="UP000249008">
    <property type="component" value="Chromosome 1"/>
</dbReference>
<evidence type="ECO:0000259" key="2">
    <source>
        <dbReference type="SMART" id="SM00481"/>
    </source>
</evidence>
<gene>
    <name evidence="3" type="ORF">NCTC12112_03041</name>
</gene>
<dbReference type="SMART" id="SM00481">
    <property type="entry name" value="POLIIIAc"/>
    <property type="match status" value="1"/>
</dbReference>
<dbReference type="SUPFAM" id="SSF89550">
    <property type="entry name" value="PHP domain-like"/>
    <property type="match status" value="1"/>
</dbReference>
<dbReference type="PANTHER" id="PTHR42924">
    <property type="entry name" value="EXONUCLEASE"/>
    <property type="match status" value="1"/>
</dbReference>
<name>A0AAX2JGH2_9FUSO</name>
<dbReference type="CDD" id="cd07438">
    <property type="entry name" value="PHP_HisPPase_AMP"/>
    <property type="match status" value="1"/>
</dbReference>
<dbReference type="Pfam" id="PF02811">
    <property type="entry name" value="PHP"/>
    <property type="match status" value="1"/>
</dbReference>
<dbReference type="EMBL" id="LS483487">
    <property type="protein sequence ID" value="SQJ15590.1"/>
    <property type="molecule type" value="Genomic_DNA"/>
</dbReference>
<dbReference type="RefSeq" id="WP_005979837.1">
    <property type="nucleotide sequence ID" value="NZ_CABKNW010000004.1"/>
</dbReference>
<dbReference type="InterPro" id="IPR004013">
    <property type="entry name" value="PHP_dom"/>
</dbReference>
<organism evidence="3 4">
    <name type="scientific">Fusobacterium ulcerans</name>
    <dbReference type="NCBI Taxonomy" id="861"/>
    <lineage>
        <taxon>Bacteria</taxon>
        <taxon>Fusobacteriati</taxon>
        <taxon>Fusobacteriota</taxon>
        <taxon>Fusobacteriia</taxon>
        <taxon>Fusobacteriales</taxon>
        <taxon>Fusobacteriaceae</taxon>
        <taxon>Fusobacterium</taxon>
    </lineage>
</organism>
<reference evidence="3 4" key="1">
    <citation type="submission" date="2018-06" db="EMBL/GenBank/DDBJ databases">
        <authorList>
            <consortium name="Pathogen Informatics"/>
            <person name="Doyle S."/>
        </authorList>
    </citation>
    <scope>NUCLEOTIDE SEQUENCE [LARGE SCALE GENOMIC DNA]</scope>
    <source>
        <strain evidence="3 4">NCTC12112</strain>
    </source>
</reference>
<dbReference type="GeneID" id="78454305"/>
<dbReference type="InterPro" id="IPR003141">
    <property type="entry name" value="Pol/His_phosphatase_N"/>
</dbReference>
<feature type="domain" description="Polymerase/histidinol phosphatase N-terminal" evidence="2">
    <location>
        <begin position="5"/>
        <end position="71"/>
    </location>
</feature>
<dbReference type="AlphaFoldDB" id="A0AAX2JGH2"/>
<dbReference type="GO" id="GO:0004534">
    <property type="term" value="F:5'-3' RNA exonuclease activity"/>
    <property type="evidence" value="ECO:0007669"/>
    <property type="project" value="TreeGrafter"/>
</dbReference>
<dbReference type="InterPro" id="IPR016195">
    <property type="entry name" value="Pol/histidinol_Pase-like"/>
</dbReference>
<feature type="coiled-coil region" evidence="1">
    <location>
        <begin position="88"/>
        <end position="115"/>
    </location>
</feature>
<dbReference type="KEGG" id="ful:C4N20_05760"/>
<protein>
    <submittedName>
        <fullName evidence="3">DNA polymerase III PolC</fullName>
    </submittedName>
</protein>
<evidence type="ECO:0000313" key="3">
    <source>
        <dbReference type="EMBL" id="SQJ15590.1"/>
    </source>
</evidence>
<evidence type="ECO:0000256" key="1">
    <source>
        <dbReference type="SAM" id="Coils"/>
    </source>
</evidence>
<sequence>MSKNIDLHMHSLYSDDGEFSPEEIIAIGKKEEMEIMALTDHNSVKGVDEMTEYGKKAGIKVISGVEIDCVYKGINLHMIGYGIDHKRKEFLEIENEIFEKEMAIAKIKIEKLKENTDLIVNEEKIFKIAAGNIVTGEIIGEVVLEEEKNKNNPLLKEYFDNGAKSDMPFVHFYWDFFSQGKIAYVPVEFRPMVDIVKLIKESGGLAVLAHPGNNFKNCLEIVDDIIEEGIDGLEVFSTYHSPEQIEYFYNKAEKNNLLMTFGSDFHGKNKPHIRLKGYPIPEKYEGIREKLAEDFIKKLR</sequence>